<evidence type="ECO:0000313" key="1">
    <source>
        <dbReference type="EMBL" id="BAE81592.1"/>
    </source>
</evidence>
<keyword evidence="2" id="KW-1185">Reference proteome</keyword>
<proteinExistence type="predicted"/>
<gene>
    <name evidence="1" type="ordered locus">CF0820</name>
</gene>
<organism evidence="1 2">
    <name type="scientific">Chlamydia felis (strain Fe/C-56)</name>
    <name type="common">Chlamydophila felis</name>
    <dbReference type="NCBI Taxonomy" id="264202"/>
    <lineage>
        <taxon>Bacteria</taxon>
        <taxon>Pseudomonadati</taxon>
        <taxon>Chlamydiota</taxon>
        <taxon>Chlamydiia</taxon>
        <taxon>Chlamydiales</taxon>
        <taxon>Chlamydiaceae</taxon>
        <taxon>Chlamydia/Chlamydophila group</taxon>
        <taxon>Chlamydia</taxon>
    </lineage>
</organism>
<dbReference type="Proteomes" id="UP000001260">
    <property type="component" value="Chromosome"/>
</dbReference>
<dbReference type="EMBL" id="AP006861">
    <property type="protein sequence ID" value="BAE81592.1"/>
    <property type="molecule type" value="Genomic_DNA"/>
</dbReference>
<dbReference type="AlphaFoldDB" id="Q253E6"/>
<evidence type="ECO:0000313" key="2">
    <source>
        <dbReference type="Proteomes" id="UP000001260"/>
    </source>
</evidence>
<protein>
    <submittedName>
        <fullName evidence="1">Uncharacterized protein</fullName>
    </submittedName>
</protein>
<name>Q253E6_CHLFF</name>
<accession>Q253E6</accession>
<dbReference type="HOGENOM" id="CLU_1944894_0_0_0"/>
<reference evidence="1 2" key="1">
    <citation type="journal article" date="2006" name="DNA Res.">
        <title>Genome sequence of the cat pathogen, Chlamydophila felis.</title>
        <authorList>
            <person name="Azuma Y."/>
            <person name="Hirakawa H."/>
            <person name="Yamashita A."/>
            <person name="Cai Y."/>
            <person name="Rahman M.A."/>
            <person name="Suzuki H."/>
            <person name="Mitaku S."/>
            <person name="Toh H."/>
            <person name="Goto S."/>
            <person name="Murakami T."/>
            <person name="Sugi K."/>
            <person name="Hayashi H."/>
            <person name="Fukushi H."/>
            <person name="Hattori M."/>
            <person name="Kuhara S."/>
            <person name="Shirai M."/>
        </authorList>
    </citation>
    <scope>NUCLEOTIDE SEQUENCE [LARGE SCALE GENOMIC DNA]</scope>
    <source>
        <strain evidence="1 2">Fe/C-56</strain>
    </source>
</reference>
<sequence>MNTEVASSLTKPIIAGIKNKKAFLPICPCKTKVNAKPATSKIIPSTTIVIWKALDCTIFDVLMGSIMCTLHHDNTELIKDTCAASFCITSSNPGWIRSTRGSLVALPNFILSFLTKHIRRKSLTQASIN</sequence>
<dbReference type="KEGG" id="cfe:BAE81592.1"/>